<dbReference type="InterPro" id="IPR024079">
    <property type="entry name" value="MetalloPept_cat_dom_sf"/>
</dbReference>
<dbReference type="GO" id="GO:0008237">
    <property type="term" value="F:metallopeptidase activity"/>
    <property type="evidence" value="ECO:0007669"/>
    <property type="project" value="InterPro"/>
</dbReference>
<dbReference type="CDD" id="cd20169">
    <property type="entry name" value="Peptidase_M90_mtfA"/>
    <property type="match status" value="1"/>
</dbReference>
<sequence length="232" mass="25592">MPLLAGLSEEDCTRLAELALLFIDSKSLLRVDGESLEDQDAAELALQAVLPVLALGESALVGWQEVVLYPAAFVTRDAWLDDMGLAHEGEQVLIGQARQDGPLLLSLPDVMDSPLLDGWNVVIHEMAHKLDMLDGDANGCPPLHKGMDRAQWAHDWQTAYQAFGRQLAAGAHSWLDPYAAEHPAEFFAVLSECFFETPHWIKADYPTLYAHLSAFYRQDTLARLPASQSVTI</sequence>
<evidence type="ECO:0000313" key="2">
    <source>
        <dbReference type="Proteomes" id="UP000467214"/>
    </source>
</evidence>
<keyword evidence="2" id="KW-1185">Reference proteome</keyword>
<keyword evidence="1" id="KW-0808">Transferase</keyword>
<protein>
    <submittedName>
        <fullName evidence="1">Phosphoenolpyruvate--glucose-phosphotransferase regulator</fullName>
    </submittedName>
</protein>
<dbReference type="InterPro" id="IPR042252">
    <property type="entry name" value="MtfA_N"/>
</dbReference>
<dbReference type="PANTHER" id="PTHR30164">
    <property type="entry name" value="MTFA PEPTIDASE"/>
    <property type="match status" value="1"/>
</dbReference>
<proteinExistence type="predicted"/>
<organism evidence="1 2">
    <name type="scientific">Craterilacuibacter sinensis</name>
    <dbReference type="NCBI Taxonomy" id="2686017"/>
    <lineage>
        <taxon>Bacteria</taxon>
        <taxon>Pseudomonadati</taxon>
        <taxon>Pseudomonadota</taxon>
        <taxon>Betaproteobacteria</taxon>
        <taxon>Neisseriales</taxon>
        <taxon>Neisseriaceae</taxon>
        <taxon>Craterilacuibacter</taxon>
    </lineage>
</organism>
<dbReference type="Gene3D" id="1.10.472.150">
    <property type="entry name" value="Glucose-regulated metallo-peptidase M90, N-terminal domain"/>
    <property type="match status" value="1"/>
</dbReference>
<reference evidence="1 2" key="1">
    <citation type="submission" date="2019-12" db="EMBL/GenBank/DDBJ databases">
        <title>Neisseriaceae gen. nov. sp. Genome sequencing and assembly.</title>
        <authorList>
            <person name="Liu Z."/>
            <person name="Li A."/>
        </authorList>
    </citation>
    <scope>NUCLEOTIDE SEQUENCE [LARGE SCALE GENOMIC DNA]</scope>
    <source>
        <strain evidence="1 2">B2N2-7</strain>
    </source>
</reference>
<dbReference type="GO" id="GO:0016740">
    <property type="term" value="F:transferase activity"/>
    <property type="evidence" value="ECO:0007669"/>
    <property type="project" value="UniProtKB-KW"/>
</dbReference>
<evidence type="ECO:0000313" key="1">
    <source>
        <dbReference type="EMBL" id="MXR37112.1"/>
    </source>
</evidence>
<keyword evidence="1" id="KW-0670">Pyruvate</keyword>
<gene>
    <name evidence="1" type="ORF">GQF02_09020</name>
</gene>
<comment type="caution">
    <text evidence="1">The sequence shown here is derived from an EMBL/GenBank/DDBJ whole genome shotgun (WGS) entry which is preliminary data.</text>
</comment>
<dbReference type="EMBL" id="WSSB01000007">
    <property type="protein sequence ID" value="MXR37112.1"/>
    <property type="molecule type" value="Genomic_DNA"/>
</dbReference>
<dbReference type="GO" id="GO:0005829">
    <property type="term" value="C:cytosol"/>
    <property type="evidence" value="ECO:0007669"/>
    <property type="project" value="TreeGrafter"/>
</dbReference>
<dbReference type="FunFam" id="3.40.390.10:FF:000012">
    <property type="entry name" value="Protein MtfA"/>
    <property type="match status" value="1"/>
</dbReference>
<dbReference type="PANTHER" id="PTHR30164:SF2">
    <property type="entry name" value="PROTEIN MTFA"/>
    <property type="match status" value="1"/>
</dbReference>
<dbReference type="InterPro" id="IPR010384">
    <property type="entry name" value="MtfA_fam"/>
</dbReference>
<dbReference type="AlphaFoldDB" id="A0A845BLD8"/>
<name>A0A845BLD8_9NEIS</name>
<dbReference type="GO" id="GO:0004177">
    <property type="term" value="F:aminopeptidase activity"/>
    <property type="evidence" value="ECO:0007669"/>
    <property type="project" value="TreeGrafter"/>
</dbReference>
<dbReference type="Pfam" id="PF06167">
    <property type="entry name" value="Peptidase_M90"/>
    <property type="match status" value="1"/>
</dbReference>
<dbReference type="SUPFAM" id="SSF55486">
    <property type="entry name" value="Metalloproteases ('zincins'), catalytic domain"/>
    <property type="match status" value="1"/>
</dbReference>
<dbReference type="Gene3D" id="3.40.390.10">
    <property type="entry name" value="Collagenase (Catalytic Domain)"/>
    <property type="match status" value="1"/>
</dbReference>
<dbReference type="Proteomes" id="UP000467214">
    <property type="component" value="Unassembled WGS sequence"/>
</dbReference>
<accession>A0A845BLD8</accession>